<accession>A0A0B4GMP6</accession>
<evidence type="ECO:0000256" key="5">
    <source>
        <dbReference type="ARBA" id="ARBA00023242"/>
    </source>
</evidence>
<feature type="region of interest" description="Disordered" evidence="6">
    <location>
        <begin position="1"/>
        <end position="45"/>
    </location>
</feature>
<keyword evidence="9" id="KW-1185">Reference proteome</keyword>
<dbReference type="InterPro" id="IPR052035">
    <property type="entry name" value="ZnF_BED_domain_contain"/>
</dbReference>
<name>A0A0B4GMP6_METGA</name>
<feature type="region of interest" description="Disordered" evidence="6">
    <location>
        <begin position="113"/>
        <end position="133"/>
    </location>
</feature>
<evidence type="ECO:0000313" key="8">
    <source>
        <dbReference type="EMBL" id="KID80967.1"/>
    </source>
</evidence>
<evidence type="ECO:0000256" key="1">
    <source>
        <dbReference type="ARBA" id="ARBA00004123"/>
    </source>
</evidence>
<keyword evidence="4" id="KW-0862">Zinc</keyword>
<evidence type="ECO:0000313" key="9">
    <source>
        <dbReference type="Proteomes" id="UP000031192"/>
    </source>
</evidence>
<keyword evidence="2" id="KW-0479">Metal-binding</keyword>
<sequence>MSQGLDFGAVNSEPASTITPSLLTPAPSTPEPPTPAEARAGRRDEDRLFRHFRGYTWSQRSRNTKSWVWEYGFDIEDLERRWVCRLCIQRNKPKPGNVIAMGTQNAERHLWEQHKVQDPSGKRSAPASRKKSMTGYQTITKAFNLDLTAPREQAIANRFIKSFDRNVFQRLVVEWIVEGNLSFREPENKRLRTIFEYLNPLVASTDAHVGHDTIRKRAVAEFEKHKGKVIEALRNAPGLVHVSFDGWRSRNKHALYGVACFFRGEDGQARKLILGVPELTVRHFGANIGHEIIEILESYEIPDEKIGYFILDNAPNNDTAMKTIGERFGFCSIKRRGRCFGHVINLVVKAILFGKDIDAFEGRLGRGDMSATTEHELWRKKGPVGKLHNLVVAIHRSDVLTTLLRSIQQLEFDASEDPRIRIRKPLNVVVDNETRWLSQFYMIRRALKLRPYLETLVLKHKQEWEKENTSKRSGRLKASAVMPAICREENKLDDKDWAVLDAFGTILQSFEDAVKALEGDGIQRKRKGGHFESYGNVWDVIVGYEFLLAELEKAKAMVHQYPEPEHFSVNINLGWKKLDEYYNRLDETPIYYTSLALHPAYRWGYFETVWSGRPEWISRAKDMVQLVWDRGYKTLDISVEERGEPATKRRRTQYYSPFEQFKDEARIRPCEERDSDEAEDEYTRWQKDLLPTDGDVRDPRAYWHAQRFKYPRLSRMALDFMTVQAMSAECERLFSAAGRMVTPLRNQLEASTIAICQVLRSWLQAGIVDEVDPILLDKADEAVLEQVVEEGIGEWLKGLQMQTRKEEAGWE</sequence>
<evidence type="ECO:0000256" key="2">
    <source>
        <dbReference type="ARBA" id="ARBA00022723"/>
    </source>
</evidence>
<comment type="subcellular location">
    <subcellularLocation>
        <location evidence="1">Nucleus</location>
    </subcellularLocation>
</comment>
<comment type="caution">
    <text evidence="8">The sequence shown here is derived from an EMBL/GenBank/DDBJ whole genome shotgun (WGS) entry which is preliminary data.</text>
</comment>
<dbReference type="GO" id="GO:0008270">
    <property type="term" value="F:zinc ion binding"/>
    <property type="evidence" value="ECO:0007669"/>
    <property type="project" value="UniProtKB-KW"/>
</dbReference>
<evidence type="ECO:0000259" key="7">
    <source>
        <dbReference type="Pfam" id="PF05699"/>
    </source>
</evidence>
<dbReference type="SUPFAM" id="SSF53098">
    <property type="entry name" value="Ribonuclease H-like"/>
    <property type="match status" value="1"/>
</dbReference>
<dbReference type="InterPro" id="IPR012337">
    <property type="entry name" value="RNaseH-like_sf"/>
</dbReference>
<dbReference type="PANTHER" id="PTHR46481">
    <property type="entry name" value="ZINC FINGER BED DOMAIN-CONTAINING PROTEIN 4"/>
    <property type="match status" value="1"/>
</dbReference>
<gene>
    <name evidence="8" type="ORF">MGU_11633</name>
</gene>
<evidence type="ECO:0000256" key="4">
    <source>
        <dbReference type="ARBA" id="ARBA00022833"/>
    </source>
</evidence>
<feature type="domain" description="HAT C-terminal dimerisation" evidence="7">
    <location>
        <begin position="695"/>
        <end position="763"/>
    </location>
</feature>
<dbReference type="GO" id="GO:0046983">
    <property type="term" value="F:protein dimerization activity"/>
    <property type="evidence" value="ECO:0007669"/>
    <property type="project" value="InterPro"/>
</dbReference>
<evidence type="ECO:0000256" key="3">
    <source>
        <dbReference type="ARBA" id="ARBA00022771"/>
    </source>
</evidence>
<organism evidence="8 9">
    <name type="scientific">Metarhizium guizhouense (strain ARSEF 977)</name>
    <dbReference type="NCBI Taxonomy" id="1276136"/>
    <lineage>
        <taxon>Eukaryota</taxon>
        <taxon>Fungi</taxon>
        <taxon>Dikarya</taxon>
        <taxon>Ascomycota</taxon>
        <taxon>Pezizomycotina</taxon>
        <taxon>Sordariomycetes</taxon>
        <taxon>Hypocreomycetidae</taxon>
        <taxon>Hypocreales</taxon>
        <taxon>Clavicipitaceae</taxon>
        <taxon>Metarhizium</taxon>
    </lineage>
</organism>
<keyword evidence="3" id="KW-0863">Zinc-finger</keyword>
<dbReference type="OrthoDB" id="4961446at2759"/>
<proteinExistence type="predicted"/>
<protein>
    <submittedName>
        <fullName evidence="8">Restless-like transposase</fullName>
    </submittedName>
</protein>
<dbReference type="InterPro" id="IPR008906">
    <property type="entry name" value="HATC_C_dom"/>
</dbReference>
<dbReference type="Proteomes" id="UP000031192">
    <property type="component" value="Unassembled WGS sequence"/>
</dbReference>
<dbReference type="EMBL" id="AZNH01000249">
    <property type="protein sequence ID" value="KID80967.1"/>
    <property type="molecule type" value="Genomic_DNA"/>
</dbReference>
<reference evidence="8 9" key="1">
    <citation type="journal article" date="2014" name="Proc. Natl. Acad. Sci. U.S.A.">
        <title>Trajectory and genomic determinants of fungal-pathogen speciation and host adaptation.</title>
        <authorList>
            <person name="Hu X."/>
            <person name="Xiao G."/>
            <person name="Zheng P."/>
            <person name="Shang Y."/>
            <person name="Su Y."/>
            <person name="Zhang X."/>
            <person name="Liu X."/>
            <person name="Zhan S."/>
            <person name="St Leger R.J."/>
            <person name="Wang C."/>
        </authorList>
    </citation>
    <scope>NUCLEOTIDE SEQUENCE [LARGE SCALE GENOMIC DNA]</scope>
    <source>
        <strain evidence="8 9">ARSEF 977</strain>
    </source>
</reference>
<evidence type="ECO:0000256" key="6">
    <source>
        <dbReference type="SAM" id="MobiDB-lite"/>
    </source>
</evidence>
<keyword evidence="5" id="KW-0539">Nucleus</keyword>
<dbReference type="AlphaFoldDB" id="A0A0B4GMP6"/>
<dbReference type="GO" id="GO:0005634">
    <property type="term" value="C:nucleus"/>
    <property type="evidence" value="ECO:0007669"/>
    <property type="project" value="UniProtKB-SubCell"/>
</dbReference>
<dbReference type="HOGENOM" id="CLU_009123_10_0_1"/>
<dbReference type="PANTHER" id="PTHR46481:SF10">
    <property type="entry name" value="ZINC FINGER BED DOMAIN-CONTAINING PROTEIN 39"/>
    <property type="match status" value="1"/>
</dbReference>
<dbReference type="Pfam" id="PF05699">
    <property type="entry name" value="Dimer_Tnp_hAT"/>
    <property type="match status" value="1"/>
</dbReference>